<name>A0A1J5QKC5_9ZZZZ</name>
<feature type="transmembrane region" description="Helical" evidence="6">
    <location>
        <begin position="218"/>
        <end position="241"/>
    </location>
</feature>
<keyword evidence="3 6" id="KW-0812">Transmembrane</keyword>
<dbReference type="PANTHER" id="PTHR30482:SF10">
    <property type="entry name" value="HIGH-AFFINITY BRANCHED-CHAIN AMINO ACID TRANSPORT PROTEIN BRAE"/>
    <property type="match status" value="1"/>
</dbReference>
<reference evidence="7" key="1">
    <citation type="submission" date="2016-10" db="EMBL/GenBank/DDBJ databases">
        <title>Sequence of Gallionella enrichment culture.</title>
        <authorList>
            <person name="Poehlein A."/>
            <person name="Muehling M."/>
            <person name="Daniel R."/>
        </authorList>
    </citation>
    <scope>NUCLEOTIDE SEQUENCE</scope>
</reference>
<feature type="transmembrane region" description="Helical" evidence="6">
    <location>
        <begin position="72"/>
        <end position="91"/>
    </location>
</feature>
<feature type="transmembrane region" description="Helical" evidence="6">
    <location>
        <begin position="167"/>
        <end position="188"/>
    </location>
</feature>
<evidence type="ECO:0000256" key="6">
    <source>
        <dbReference type="SAM" id="Phobius"/>
    </source>
</evidence>
<evidence type="ECO:0000256" key="3">
    <source>
        <dbReference type="ARBA" id="ARBA00022692"/>
    </source>
</evidence>
<evidence type="ECO:0000256" key="1">
    <source>
        <dbReference type="ARBA" id="ARBA00004651"/>
    </source>
</evidence>
<keyword evidence="2" id="KW-1003">Cell membrane</keyword>
<feature type="transmembrane region" description="Helical" evidence="6">
    <location>
        <begin position="39"/>
        <end position="60"/>
    </location>
</feature>
<dbReference type="EMBL" id="MLJW01000653">
    <property type="protein sequence ID" value="OIQ84001.1"/>
    <property type="molecule type" value="Genomic_DNA"/>
</dbReference>
<sequence>MTHEAPARRTPDGALRALLAAVVLAACAAAVPLFVKDAFILQIVFKVLLFGALGTAWNLVGGFLGRISFGHGFFLGVGAYTTLLLLLHLHLSPLAGIPVGAAVAAAIAWLIGGPTLRLSGHYFAMVTIGLLQIGLLAMTNWTWAGGASGLDVPIGNAPRMLLFSGRVPYYLIAVALALATFAVTYFAVHSRLGFYWRAIRGDEAAARSLGVPANRSKLLAFTLSAALTGLWGGLFALYVGFIDPDSMFSLSLSVEIVLVAILGGMGSLYGPWVGAAILIPLGEGTRAYWGGSALGADVLIYGFAILIVTLFLPGGLLTIWRRHGVARG</sequence>
<keyword evidence="4 6" id="KW-1133">Transmembrane helix</keyword>
<feature type="transmembrane region" description="Helical" evidence="6">
    <location>
        <begin position="123"/>
        <end position="143"/>
    </location>
</feature>
<feature type="transmembrane region" description="Helical" evidence="6">
    <location>
        <begin position="256"/>
        <end position="278"/>
    </location>
</feature>
<organism evidence="7">
    <name type="scientific">mine drainage metagenome</name>
    <dbReference type="NCBI Taxonomy" id="410659"/>
    <lineage>
        <taxon>unclassified sequences</taxon>
        <taxon>metagenomes</taxon>
        <taxon>ecological metagenomes</taxon>
    </lineage>
</organism>
<proteinExistence type="predicted"/>
<evidence type="ECO:0000313" key="7">
    <source>
        <dbReference type="EMBL" id="OIQ84001.1"/>
    </source>
</evidence>
<evidence type="ECO:0000256" key="2">
    <source>
        <dbReference type="ARBA" id="ARBA00022475"/>
    </source>
</evidence>
<evidence type="ECO:0000256" key="4">
    <source>
        <dbReference type="ARBA" id="ARBA00022989"/>
    </source>
</evidence>
<dbReference type="InterPro" id="IPR043428">
    <property type="entry name" value="LivM-like"/>
</dbReference>
<evidence type="ECO:0000256" key="5">
    <source>
        <dbReference type="ARBA" id="ARBA00023136"/>
    </source>
</evidence>
<keyword evidence="5 6" id="KW-0472">Membrane</keyword>
<comment type="caution">
    <text evidence="7">The sequence shown here is derived from an EMBL/GenBank/DDBJ whole genome shotgun (WGS) entry which is preliminary data.</text>
</comment>
<dbReference type="PANTHER" id="PTHR30482">
    <property type="entry name" value="HIGH-AFFINITY BRANCHED-CHAIN AMINO ACID TRANSPORT SYSTEM PERMEASE"/>
    <property type="match status" value="1"/>
</dbReference>
<dbReference type="GO" id="GO:0005886">
    <property type="term" value="C:plasma membrane"/>
    <property type="evidence" value="ECO:0007669"/>
    <property type="project" value="UniProtKB-SubCell"/>
</dbReference>
<dbReference type="Pfam" id="PF02653">
    <property type="entry name" value="BPD_transp_2"/>
    <property type="match status" value="1"/>
</dbReference>
<accession>A0A1J5QKC5</accession>
<dbReference type="CDD" id="cd06581">
    <property type="entry name" value="TM_PBP1_LivM_like"/>
    <property type="match status" value="1"/>
</dbReference>
<dbReference type="AlphaFoldDB" id="A0A1J5QKC5"/>
<feature type="transmembrane region" description="Helical" evidence="6">
    <location>
        <begin position="298"/>
        <end position="320"/>
    </location>
</feature>
<comment type="subcellular location">
    <subcellularLocation>
        <location evidence="1">Cell membrane</location>
        <topology evidence="1">Multi-pass membrane protein</topology>
    </subcellularLocation>
</comment>
<protein>
    <submittedName>
        <fullName evidence="7">Leucine/isoleucine/valine transporter permease subunit</fullName>
    </submittedName>
</protein>
<dbReference type="InterPro" id="IPR001851">
    <property type="entry name" value="ABC_transp_permease"/>
</dbReference>
<gene>
    <name evidence="7" type="ORF">GALL_341760</name>
</gene>
<feature type="transmembrane region" description="Helical" evidence="6">
    <location>
        <begin position="97"/>
        <end position="116"/>
    </location>
</feature>
<dbReference type="GO" id="GO:0015658">
    <property type="term" value="F:branched-chain amino acid transmembrane transporter activity"/>
    <property type="evidence" value="ECO:0007669"/>
    <property type="project" value="InterPro"/>
</dbReference>